<protein>
    <recommendedName>
        <fullName evidence="3">F-box domain-containing protein</fullName>
    </recommendedName>
</protein>
<proteinExistence type="predicted"/>
<evidence type="ECO:0000313" key="2">
    <source>
        <dbReference type="Proteomes" id="UP000800094"/>
    </source>
</evidence>
<accession>A0A6A6J0W1</accession>
<dbReference type="Proteomes" id="UP000800094">
    <property type="component" value="Unassembled WGS sequence"/>
</dbReference>
<evidence type="ECO:0000313" key="1">
    <source>
        <dbReference type="EMBL" id="KAF2255957.1"/>
    </source>
</evidence>
<evidence type="ECO:0008006" key="3">
    <source>
        <dbReference type="Google" id="ProtNLM"/>
    </source>
</evidence>
<dbReference type="GeneID" id="54584041"/>
<dbReference type="OrthoDB" id="3971593at2759"/>
<sequence>MGRDTPSTTTAFNKLPIELNKAIAHYLETDKDISNYSQLCRATSHAVDGDNLSFWRTKFREKYACKAGVPNKDLKQKYTLRSKWLYRGTGVKFVRGHGKDERQVVEILAEMINETFQGPAQLDEEGHPRCPNQVQLLKFIMDSRILLDKSRPPPPKKGQPTYVDQRLAAVKLMCAHFLFDLEGLNQYVFAVEESQQAVYAPTNEAPIYTGPSKTDVNLEWVLHCLNFFRHHMTNKHASQLCDKMRDLPASQKPSVWRGPLKNGSHPLGKYWKGTYAYLENPDLQKFRRMSEDKKKALRTEDIYFADMNVEEGQIQSLQIDSIKEGGMKWPQIFEDRLQSLRKISNEDHPTRTRAQHKVDYSKDIQLTGWGHDYDDDFYSLGWLNPLPEQGGIPGWQRITLMKHFLDEFEQEIEEDNLWAYEGVVLPGGRIILGRWWYATDEVDFDNDYNGPFILWAVDEPDLEDEEGTQAEDDA</sequence>
<dbReference type="EMBL" id="ML987189">
    <property type="protein sequence ID" value="KAF2255957.1"/>
    <property type="molecule type" value="Genomic_DNA"/>
</dbReference>
<reference evidence="1" key="1">
    <citation type="journal article" date="2020" name="Stud. Mycol.">
        <title>101 Dothideomycetes genomes: a test case for predicting lifestyles and emergence of pathogens.</title>
        <authorList>
            <person name="Haridas S."/>
            <person name="Albert R."/>
            <person name="Binder M."/>
            <person name="Bloem J."/>
            <person name="Labutti K."/>
            <person name="Salamov A."/>
            <person name="Andreopoulos B."/>
            <person name="Baker S."/>
            <person name="Barry K."/>
            <person name="Bills G."/>
            <person name="Bluhm B."/>
            <person name="Cannon C."/>
            <person name="Castanera R."/>
            <person name="Culley D."/>
            <person name="Daum C."/>
            <person name="Ezra D."/>
            <person name="Gonzalez J."/>
            <person name="Henrissat B."/>
            <person name="Kuo A."/>
            <person name="Liang C."/>
            <person name="Lipzen A."/>
            <person name="Lutzoni F."/>
            <person name="Magnuson J."/>
            <person name="Mondo S."/>
            <person name="Nolan M."/>
            <person name="Ohm R."/>
            <person name="Pangilinan J."/>
            <person name="Park H.-J."/>
            <person name="Ramirez L."/>
            <person name="Alfaro M."/>
            <person name="Sun H."/>
            <person name="Tritt A."/>
            <person name="Yoshinaga Y."/>
            <person name="Zwiers L.-H."/>
            <person name="Turgeon B."/>
            <person name="Goodwin S."/>
            <person name="Spatafora J."/>
            <person name="Crous P."/>
            <person name="Grigoriev I."/>
        </authorList>
    </citation>
    <scope>NUCLEOTIDE SEQUENCE</scope>
    <source>
        <strain evidence="1">CBS 122368</strain>
    </source>
</reference>
<dbReference type="AlphaFoldDB" id="A0A6A6J0W1"/>
<organism evidence="1 2">
    <name type="scientific">Trematosphaeria pertusa</name>
    <dbReference type="NCBI Taxonomy" id="390896"/>
    <lineage>
        <taxon>Eukaryota</taxon>
        <taxon>Fungi</taxon>
        <taxon>Dikarya</taxon>
        <taxon>Ascomycota</taxon>
        <taxon>Pezizomycotina</taxon>
        <taxon>Dothideomycetes</taxon>
        <taxon>Pleosporomycetidae</taxon>
        <taxon>Pleosporales</taxon>
        <taxon>Massarineae</taxon>
        <taxon>Trematosphaeriaceae</taxon>
        <taxon>Trematosphaeria</taxon>
    </lineage>
</organism>
<name>A0A6A6J0W1_9PLEO</name>
<keyword evidence="2" id="KW-1185">Reference proteome</keyword>
<gene>
    <name evidence="1" type="ORF">BU26DRAFT_526557</name>
</gene>
<dbReference type="RefSeq" id="XP_033690961.1">
    <property type="nucleotide sequence ID" value="XM_033830711.1"/>
</dbReference>